<evidence type="ECO:0000313" key="3">
    <source>
        <dbReference type="Proteomes" id="UP000051264"/>
    </source>
</evidence>
<dbReference type="InterPro" id="IPR026893">
    <property type="entry name" value="Tyr/Ser_Pase_IphP-type"/>
</dbReference>
<dbReference type="RefSeq" id="WP_199190543.1">
    <property type="nucleotide sequence ID" value="NZ_AZEX01000002.1"/>
</dbReference>
<accession>A0A0R1RYC3</accession>
<name>A0A0R1RYC3_9LACO</name>
<dbReference type="Gene3D" id="3.90.190.10">
    <property type="entry name" value="Protein tyrosine phosphatase superfamily"/>
    <property type="match status" value="1"/>
</dbReference>
<dbReference type="PROSITE" id="PS00383">
    <property type="entry name" value="TYR_PHOSPHATASE_1"/>
    <property type="match status" value="1"/>
</dbReference>
<dbReference type="GO" id="GO:0004721">
    <property type="term" value="F:phosphoprotein phosphatase activity"/>
    <property type="evidence" value="ECO:0007669"/>
    <property type="project" value="InterPro"/>
</dbReference>
<dbReference type="InterPro" id="IPR016130">
    <property type="entry name" value="Tyr_Pase_AS"/>
</dbReference>
<dbReference type="PANTHER" id="PTHR31126:SF1">
    <property type="entry name" value="TYROSINE SPECIFIC PROTEIN PHOSPHATASES DOMAIN-CONTAINING PROTEIN"/>
    <property type="match status" value="1"/>
</dbReference>
<dbReference type="PATRIC" id="fig|1423747.3.peg.1219"/>
<dbReference type="PANTHER" id="PTHR31126">
    <property type="entry name" value="TYROSINE-PROTEIN PHOSPHATASE"/>
    <property type="match status" value="1"/>
</dbReference>
<sequence length="262" mass="29646">MQNRILPLQQGRNFRELGGYQTTDGHTLKWHKLIRSATLANLNQSDLDYLADYGLQYDVDFRSVDEKTAAPDRLPQQTTYELLPVFAVDETANSASEEEMYQLFSQDATTGYQRMVKVYDNLINQEHSKAAYRRFFELLLANDQDNSSLLFHCSAGKDRTGMGAAFLLSALGVPETTIQADYLLTNQASANYIQEYLNDLKQKTSDPAIIQSVHALLTVDLDYLNTAKKAIQAQTGSVQNYLKTDLKLTDHDLADLRQIYLN</sequence>
<comment type="similarity">
    <text evidence="1">Belongs to the protein-tyrosine phosphatase family.</text>
</comment>
<dbReference type="SUPFAM" id="SSF52799">
    <property type="entry name" value="(Phosphotyrosine protein) phosphatases II"/>
    <property type="match status" value="1"/>
</dbReference>
<dbReference type="AlphaFoldDB" id="A0A0R1RYC3"/>
<dbReference type="eggNOG" id="COG2365">
    <property type="taxonomic scope" value="Bacteria"/>
</dbReference>
<dbReference type="STRING" id="1423747.FC69_GL001194"/>
<dbReference type="EMBL" id="AZEX01000002">
    <property type="protein sequence ID" value="KRL61984.1"/>
    <property type="molecule type" value="Genomic_DNA"/>
</dbReference>
<comment type="caution">
    <text evidence="2">The sequence shown here is derived from an EMBL/GenBank/DDBJ whole genome shotgun (WGS) entry which is preliminary data.</text>
</comment>
<gene>
    <name evidence="2" type="ORF">FC69_GL001194</name>
</gene>
<reference evidence="2 3" key="1">
    <citation type="journal article" date="2015" name="Genome Announc.">
        <title>Expanding the biotechnology potential of lactobacilli through comparative genomics of 213 strains and associated genera.</title>
        <authorList>
            <person name="Sun Z."/>
            <person name="Harris H.M."/>
            <person name="McCann A."/>
            <person name="Guo C."/>
            <person name="Argimon S."/>
            <person name="Zhang W."/>
            <person name="Yang X."/>
            <person name="Jeffery I.B."/>
            <person name="Cooney J.C."/>
            <person name="Kagawa T.F."/>
            <person name="Liu W."/>
            <person name="Song Y."/>
            <person name="Salvetti E."/>
            <person name="Wrobel A."/>
            <person name="Rasinkangas P."/>
            <person name="Parkhill J."/>
            <person name="Rea M.C."/>
            <person name="O'Sullivan O."/>
            <person name="Ritari J."/>
            <person name="Douillard F.P."/>
            <person name="Paul Ross R."/>
            <person name="Yang R."/>
            <person name="Briner A.E."/>
            <person name="Felis G.E."/>
            <person name="de Vos W.M."/>
            <person name="Barrangou R."/>
            <person name="Klaenhammer T.R."/>
            <person name="Caufield P.W."/>
            <person name="Cui Y."/>
            <person name="Zhang H."/>
            <person name="O'Toole P.W."/>
        </authorList>
    </citation>
    <scope>NUCLEOTIDE SEQUENCE [LARGE SCALE GENOMIC DNA]</scope>
    <source>
        <strain evidence="2 3">DSM 14340</strain>
    </source>
</reference>
<protein>
    <recommendedName>
        <fullName evidence="4">Protein tyrosine phosphatase</fullName>
    </recommendedName>
</protein>
<evidence type="ECO:0008006" key="4">
    <source>
        <dbReference type="Google" id="ProtNLM"/>
    </source>
</evidence>
<dbReference type="Pfam" id="PF13350">
    <property type="entry name" value="Y_phosphatase3"/>
    <property type="match status" value="1"/>
</dbReference>
<evidence type="ECO:0000313" key="2">
    <source>
        <dbReference type="EMBL" id="KRL61984.1"/>
    </source>
</evidence>
<dbReference type="Proteomes" id="UP000051264">
    <property type="component" value="Unassembled WGS sequence"/>
</dbReference>
<evidence type="ECO:0000256" key="1">
    <source>
        <dbReference type="ARBA" id="ARBA00009580"/>
    </source>
</evidence>
<proteinExistence type="inferred from homology"/>
<dbReference type="InterPro" id="IPR029021">
    <property type="entry name" value="Prot-tyrosine_phosphatase-like"/>
</dbReference>
<organism evidence="2 3">
    <name type="scientific">Latilactobacillus fuchuensis DSM 14340 = JCM 11249</name>
    <dbReference type="NCBI Taxonomy" id="1423747"/>
    <lineage>
        <taxon>Bacteria</taxon>
        <taxon>Bacillati</taxon>
        <taxon>Bacillota</taxon>
        <taxon>Bacilli</taxon>
        <taxon>Lactobacillales</taxon>
        <taxon>Lactobacillaceae</taxon>
        <taxon>Latilactobacillus</taxon>
    </lineage>
</organism>